<organism evidence="1 2">
    <name type="scientific">Hydnum rufescens UP504</name>
    <dbReference type="NCBI Taxonomy" id="1448309"/>
    <lineage>
        <taxon>Eukaryota</taxon>
        <taxon>Fungi</taxon>
        <taxon>Dikarya</taxon>
        <taxon>Basidiomycota</taxon>
        <taxon>Agaricomycotina</taxon>
        <taxon>Agaricomycetes</taxon>
        <taxon>Cantharellales</taxon>
        <taxon>Hydnaceae</taxon>
        <taxon>Hydnum</taxon>
    </lineage>
</organism>
<proteinExistence type="predicted"/>
<protein>
    <submittedName>
        <fullName evidence="1">Uncharacterized protein</fullName>
    </submittedName>
</protein>
<dbReference type="EMBL" id="MU129079">
    <property type="protein sequence ID" value="KAF9507478.1"/>
    <property type="molecule type" value="Genomic_DNA"/>
</dbReference>
<dbReference type="Proteomes" id="UP000886523">
    <property type="component" value="Unassembled WGS sequence"/>
</dbReference>
<sequence>MSAIKFPYPEGRYPRYEYPDDVFDLSHQFIERKGFGKVVFCLGVEDTSGLMVAYIPRGVPFVFQAYIESMDEYNFAFIMILLPIGYQHVDCSFGNVLLSSILEPKDFPFPPISPFMSLIYSITNPLHWRSVRLFHV</sequence>
<dbReference type="AlphaFoldDB" id="A0A9P6AKL4"/>
<evidence type="ECO:0000313" key="2">
    <source>
        <dbReference type="Proteomes" id="UP000886523"/>
    </source>
</evidence>
<comment type="caution">
    <text evidence="1">The sequence shown here is derived from an EMBL/GenBank/DDBJ whole genome shotgun (WGS) entry which is preliminary data.</text>
</comment>
<keyword evidence="2" id="KW-1185">Reference proteome</keyword>
<accession>A0A9P6AKL4</accession>
<reference evidence="1" key="1">
    <citation type="journal article" date="2020" name="Nat. Commun.">
        <title>Large-scale genome sequencing of mycorrhizal fungi provides insights into the early evolution of symbiotic traits.</title>
        <authorList>
            <person name="Miyauchi S."/>
            <person name="Kiss E."/>
            <person name="Kuo A."/>
            <person name="Drula E."/>
            <person name="Kohler A."/>
            <person name="Sanchez-Garcia M."/>
            <person name="Morin E."/>
            <person name="Andreopoulos B."/>
            <person name="Barry K.W."/>
            <person name="Bonito G."/>
            <person name="Buee M."/>
            <person name="Carver A."/>
            <person name="Chen C."/>
            <person name="Cichocki N."/>
            <person name="Clum A."/>
            <person name="Culley D."/>
            <person name="Crous P.W."/>
            <person name="Fauchery L."/>
            <person name="Girlanda M."/>
            <person name="Hayes R.D."/>
            <person name="Keri Z."/>
            <person name="LaButti K."/>
            <person name="Lipzen A."/>
            <person name="Lombard V."/>
            <person name="Magnuson J."/>
            <person name="Maillard F."/>
            <person name="Murat C."/>
            <person name="Nolan M."/>
            <person name="Ohm R.A."/>
            <person name="Pangilinan J."/>
            <person name="Pereira M.F."/>
            <person name="Perotto S."/>
            <person name="Peter M."/>
            <person name="Pfister S."/>
            <person name="Riley R."/>
            <person name="Sitrit Y."/>
            <person name="Stielow J.B."/>
            <person name="Szollosi G."/>
            <person name="Zifcakova L."/>
            <person name="Stursova M."/>
            <person name="Spatafora J.W."/>
            <person name="Tedersoo L."/>
            <person name="Vaario L.M."/>
            <person name="Yamada A."/>
            <person name="Yan M."/>
            <person name="Wang P."/>
            <person name="Xu J."/>
            <person name="Bruns T."/>
            <person name="Baldrian P."/>
            <person name="Vilgalys R."/>
            <person name="Dunand C."/>
            <person name="Henrissat B."/>
            <person name="Grigoriev I.V."/>
            <person name="Hibbett D."/>
            <person name="Nagy L.G."/>
            <person name="Martin F.M."/>
        </authorList>
    </citation>
    <scope>NUCLEOTIDE SEQUENCE</scope>
    <source>
        <strain evidence="1">UP504</strain>
    </source>
</reference>
<name>A0A9P6AKL4_9AGAM</name>
<gene>
    <name evidence="1" type="ORF">BS47DRAFT_1398552</name>
</gene>
<evidence type="ECO:0000313" key="1">
    <source>
        <dbReference type="EMBL" id="KAF9507478.1"/>
    </source>
</evidence>